<dbReference type="SUPFAM" id="SSF48452">
    <property type="entry name" value="TPR-like"/>
    <property type="match status" value="1"/>
</dbReference>
<feature type="compositionally biased region" description="Polar residues" evidence="3">
    <location>
        <begin position="1"/>
        <end position="24"/>
    </location>
</feature>
<dbReference type="NCBIfam" id="TIGR00756">
    <property type="entry name" value="PPR"/>
    <property type="match status" value="6"/>
</dbReference>
<dbReference type="PROSITE" id="PS51375">
    <property type="entry name" value="PPR"/>
    <property type="match status" value="6"/>
</dbReference>
<dbReference type="PANTHER" id="PTHR47933:SF11">
    <property type="entry name" value="PENTATRICOPEPTIDE REPEAT-CONTAINING PROTEIN 2"/>
    <property type="match status" value="1"/>
</dbReference>
<dbReference type="STRING" id="1263082.A0A068S3L9"/>
<dbReference type="Pfam" id="PF13041">
    <property type="entry name" value="PPR_2"/>
    <property type="match status" value="2"/>
</dbReference>
<evidence type="ECO:0000313" key="5">
    <source>
        <dbReference type="EMBL" id="CDH56884.1"/>
    </source>
</evidence>
<feature type="compositionally biased region" description="Polar residues" evidence="3">
    <location>
        <begin position="40"/>
        <end position="52"/>
    </location>
</feature>
<organism evidence="5 6">
    <name type="scientific">Lichtheimia corymbifera JMRC:FSU:9682</name>
    <dbReference type="NCBI Taxonomy" id="1263082"/>
    <lineage>
        <taxon>Eukaryota</taxon>
        <taxon>Fungi</taxon>
        <taxon>Fungi incertae sedis</taxon>
        <taxon>Mucoromycota</taxon>
        <taxon>Mucoromycotina</taxon>
        <taxon>Mucoromycetes</taxon>
        <taxon>Mucorales</taxon>
        <taxon>Lichtheimiaceae</taxon>
        <taxon>Lichtheimia</taxon>
    </lineage>
</organism>
<feature type="repeat" description="PPR" evidence="2">
    <location>
        <begin position="323"/>
        <end position="358"/>
    </location>
</feature>
<sequence length="1124" mass="126223">MSGQHITKSTQHWSATNNDHNTPQRIPHYQHRTHHRKRNSPTTSALSQNGGDSSSSSSSTQQYDTTDDVNQQQHASDDVSVDLPTPPPSPVGAPQHLSPSFSRSAEYNARILAAKRSGNLRAVMIELGSMKKQRIPLTHHTYNVVLDAQATLRREGTPLNQILKLYDEMRRSGITPTNYTYTVLIRVLCRRDVEVQKTIAMLKRQAARTGVARVVDEDVRLLETEHNLEKALAIFREAAEHHVDQDFDVELYNQLLRVLSHYGNMADGRFVYNQLVHSPTTGPNSATFAALINLMGRAGDIDSALGLFHEYKTIRFNLPEHDASYVYNALVDAYLKCNQLSKALRVLQHDMVTDNINITIIPYNSIIRHYCANDQVEDACEVVRSLVESNENGVLPKPDASSYGPILAAYCQAGKWQPASKVYAQLLSTDIAKAYGNLANYALLCLNFGHGDDALHVVDDMRHAGLEPDPILADRIISFFTSNSNVSKAIHAFRIVLSAMSSSRTLAKSVDMLVNSSIVVIHQSDHVIQALQMARLVHGLLHELSLSAPASVNVNTALVDTWQRLRQRTSSSVLDDESNNDDVIILCEAVIEHHFDDNNEQQQALEALVCDVATTRFRPPMPLFKKVLGRLRHLGLKTSESEWKAVLNRHTKLSNEVDTMSMELARAASRGDWDEACQILEHQFIKSGLTPTAESMRDAITAAGKHGNVDMATKIYELYNGDNRVVNKADGDMYLVLNALLIVYAQHGKMVRAKECYDTIKSMGYVPDSNAYASLLLGSARCATDEATDALTIYEEAKRHGVQPTTFFYNVIISKFAKARKLEPALRLFEEMQELQVVPNCITYGAVLSACVRAGSESHARRIFGEMLSAPSYQPRVGPFNNMIQFYVRQQPNRTRALEYVSEMYKRRIRPSAHTYKLMIEMYANITPTDMVTAHRMLTEMERRHGIRPEPTHYATLIYSYGILQRDVRSAEQVFETMHVQPDEVVFQALLDTLITNGHMDRAENLYYHMLQTIHKSPSPYIENLFIRGYGQQGNLAKAEHIFSTMTDDKLLRSSSSFSTTTSSSSDDNQPMAIVVREPSTYETMVRAYIDNGRIDKAKDILDMMAKRDFPSKVLATVADLVLE</sequence>
<dbReference type="VEuPathDB" id="FungiDB:LCOR_07888.1"/>
<dbReference type="EMBL" id="CBTN010000041">
    <property type="protein sequence ID" value="CDH56884.1"/>
    <property type="molecule type" value="Genomic_DNA"/>
</dbReference>
<evidence type="ECO:0000256" key="2">
    <source>
        <dbReference type="PROSITE-ProRule" id="PRU00708"/>
    </source>
</evidence>
<dbReference type="GO" id="GO:0003729">
    <property type="term" value="F:mRNA binding"/>
    <property type="evidence" value="ECO:0007669"/>
    <property type="project" value="TreeGrafter"/>
</dbReference>
<dbReference type="InterPro" id="IPR002885">
    <property type="entry name" value="PPR_rpt"/>
</dbReference>
<dbReference type="InterPro" id="IPR011990">
    <property type="entry name" value="TPR-like_helical_dom_sf"/>
</dbReference>
<feature type="repeat" description="PPR" evidence="2">
    <location>
        <begin position="399"/>
        <end position="433"/>
    </location>
</feature>
<keyword evidence="1" id="KW-0677">Repeat</keyword>
<comment type="caution">
    <text evidence="5">The sequence shown here is derived from an EMBL/GenBank/DDBJ whole genome shotgun (WGS) entry which is preliminary data.</text>
</comment>
<evidence type="ECO:0000256" key="1">
    <source>
        <dbReference type="ARBA" id="ARBA00022737"/>
    </source>
</evidence>
<feature type="repeat" description="PPR" evidence="2">
    <location>
        <begin position="1078"/>
        <end position="1112"/>
    </location>
</feature>
<evidence type="ECO:0000256" key="3">
    <source>
        <dbReference type="SAM" id="MobiDB-lite"/>
    </source>
</evidence>
<evidence type="ECO:0000259" key="4">
    <source>
        <dbReference type="Pfam" id="PF17177"/>
    </source>
</evidence>
<dbReference type="OrthoDB" id="411857at2759"/>
<evidence type="ECO:0000313" key="6">
    <source>
        <dbReference type="Proteomes" id="UP000027586"/>
    </source>
</evidence>
<dbReference type="Proteomes" id="UP000027586">
    <property type="component" value="Unassembled WGS sequence"/>
</dbReference>
<protein>
    <submittedName>
        <fullName evidence="5">Pentatricopeptide repeat protein</fullName>
    </submittedName>
</protein>
<feature type="region of interest" description="Disordered" evidence="3">
    <location>
        <begin position="1"/>
        <end position="100"/>
    </location>
</feature>
<feature type="compositionally biased region" description="Basic residues" evidence="3">
    <location>
        <begin position="28"/>
        <end position="39"/>
    </location>
</feature>
<name>A0A068S3L9_9FUNG</name>
<dbReference type="Pfam" id="PF01535">
    <property type="entry name" value="PPR"/>
    <property type="match status" value="5"/>
</dbReference>
<reference evidence="5" key="1">
    <citation type="submission" date="2013-08" db="EMBL/GenBank/DDBJ databases">
        <title>Gene expansion shapes genome architecture in the human pathogen Lichtheimia corymbifera: an evolutionary genomics analysis in the ancient terrestrial Mucorales (Mucoromycotina).</title>
        <authorList>
            <person name="Schwartze V.U."/>
            <person name="Winter S."/>
            <person name="Shelest E."/>
            <person name="Marcet-Houben M."/>
            <person name="Horn F."/>
            <person name="Wehner S."/>
            <person name="Hoffmann K."/>
            <person name="Riege K."/>
            <person name="Sammeth M."/>
            <person name="Nowrousian M."/>
            <person name="Valiante V."/>
            <person name="Linde J."/>
            <person name="Jacobsen I.D."/>
            <person name="Marz M."/>
            <person name="Brakhage A.A."/>
            <person name="Gabaldon T."/>
            <person name="Bocker S."/>
            <person name="Voigt K."/>
        </authorList>
    </citation>
    <scope>NUCLEOTIDE SEQUENCE [LARGE SCALE GENOMIC DNA]</scope>
    <source>
        <strain evidence="5">FSU 9682</strain>
    </source>
</reference>
<dbReference type="AlphaFoldDB" id="A0A068S3L9"/>
<feature type="domain" description="PROP1-like PPR" evidence="4">
    <location>
        <begin position="362"/>
        <end position="483"/>
    </location>
</feature>
<dbReference type="Pfam" id="PF13812">
    <property type="entry name" value="PPR_3"/>
    <property type="match status" value="1"/>
</dbReference>
<feature type="repeat" description="PPR" evidence="2">
    <location>
        <begin position="138"/>
        <end position="176"/>
    </location>
</feature>
<dbReference type="Pfam" id="PF17177">
    <property type="entry name" value="PPR_long"/>
    <property type="match status" value="1"/>
</dbReference>
<feature type="repeat" description="PPR" evidence="2">
    <location>
        <begin position="840"/>
        <end position="870"/>
    </location>
</feature>
<gene>
    <name evidence="5" type="ORF">LCOR_07888.1</name>
</gene>
<keyword evidence="6" id="KW-1185">Reference proteome</keyword>
<proteinExistence type="predicted"/>
<dbReference type="InterPro" id="IPR051240">
    <property type="entry name" value="Mito_RNA-Proc/Resp"/>
</dbReference>
<feature type="repeat" description="PPR" evidence="2">
    <location>
        <begin position="805"/>
        <end position="839"/>
    </location>
</feature>
<dbReference type="PANTHER" id="PTHR47933">
    <property type="entry name" value="PENTATRICOPEPTIDE REPEAT-CONTAINING PROTEIN 1, MITOCHONDRIAL"/>
    <property type="match status" value="1"/>
</dbReference>
<dbReference type="Gene3D" id="1.25.40.10">
    <property type="entry name" value="Tetratricopeptide repeat domain"/>
    <property type="match status" value="7"/>
</dbReference>
<accession>A0A068S3L9</accession>
<feature type="compositionally biased region" description="Polar residues" evidence="3">
    <location>
        <begin position="60"/>
        <end position="74"/>
    </location>
</feature>
<dbReference type="InterPro" id="IPR033443">
    <property type="entry name" value="PROP1-like_PPR_dom"/>
</dbReference>